<accession>A0A2C9UYL9</accession>
<dbReference type="EMBL" id="CM004397">
    <property type="protein sequence ID" value="OAY36226.1"/>
    <property type="molecule type" value="Genomic_DNA"/>
</dbReference>
<organism evidence="1">
    <name type="scientific">Manihot esculenta</name>
    <name type="common">Cassava</name>
    <name type="synonym">Jatropha manihot</name>
    <dbReference type="NCBI Taxonomy" id="3983"/>
    <lineage>
        <taxon>Eukaryota</taxon>
        <taxon>Viridiplantae</taxon>
        <taxon>Streptophyta</taxon>
        <taxon>Embryophyta</taxon>
        <taxon>Tracheophyta</taxon>
        <taxon>Spermatophyta</taxon>
        <taxon>Magnoliopsida</taxon>
        <taxon>eudicotyledons</taxon>
        <taxon>Gunneridae</taxon>
        <taxon>Pentapetalae</taxon>
        <taxon>rosids</taxon>
        <taxon>fabids</taxon>
        <taxon>Malpighiales</taxon>
        <taxon>Euphorbiaceae</taxon>
        <taxon>Crotonoideae</taxon>
        <taxon>Manihoteae</taxon>
        <taxon>Manihot</taxon>
    </lineage>
</organism>
<reference evidence="1" key="1">
    <citation type="submission" date="2016-02" db="EMBL/GenBank/DDBJ databases">
        <title>WGS assembly of Manihot esculenta.</title>
        <authorList>
            <person name="Bredeson J.V."/>
            <person name="Prochnik S.E."/>
            <person name="Lyons J.B."/>
            <person name="Schmutz J."/>
            <person name="Grimwood J."/>
            <person name="Vrebalov J."/>
            <person name="Bart R.S."/>
            <person name="Amuge T."/>
            <person name="Ferguson M.E."/>
            <person name="Green R."/>
            <person name="Putnam N."/>
            <person name="Stites J."/>
            <person name="Rounsley S."/>
            <person name="Rokhsar D.S."/>
        </authorList>
    </citation>
    <scope>NUCLEOTIDE SEQUENCE [LARGE SCALE GENOMIC DNA]</scope>
    <source>
        <tissue evidence="1">Leaf</tissue>
    </source>
</reference>
<gene>
    <name evidence="1" type="ORF">MANES_11G005400</name>
</gene>
<protein>
    <submittedName>
        <fullName evidence="1">Uncharacterized protein</fullName>
    </submittedName>
</protein>
<evidence type="ECO:0000313" key="1">
    <source>
        <dbReference type="EMBL" id="OAY36226.1"/>
    </source>
</evidence>
<dbReference type="AlphaFoldDB" id="A0A2C9UYL9"/>
<name>A0A2C9UYL9_MANES</name>
<sequence length="101" mass="11755">MAMLMRYQICNLKYRSCIGSSTANSVCLYGMPYPYTNLDSYYVYQGQALLSQCINVKCMPFEAICIHFPSYIYHMPRFTIWKCRKLHSAIYCINFSSSLAL</sequence>
<proteinExistence type="predicted"/>